<sequence>MHSQPNIYTLSVPKPKFHFIPRSFHDASIQCLVDRVGARPISITKIEVLRLNHKAHEEFHNIISLCSFAIWGMDILGPLPKAKGQSLGDNGQAEPTNKVILRELKKRMGKEKGHHKGILLHSLNYYLGNSIPSHLQNQLYDSS</sequence>
<organism evidence="1 2">
    <name type="scientific">Mucuna pruriens</name>
    <name type="common">Velvet bean</name>
    <name type="synonym">Dolichos pruriens</name>
    <dbReference type="NCBI Taxonomy" id="157652"/>
    <lineage>
        <taxon>Eukaryota</taxon>
        <taxon>Viridiplantae</taxon>
        <taxon>Streptophyta</taxon>
        <taxon>Embryophyta</taxon>
        <taxon>Tracheophyta</taxon>
        <taxon>Spermatophyta</taxon>
        <taxon>Magnoliopsida</taxon>
        <taxon>eudicotyledons</taxon>
        <taxon>Gunneridae</taxon>
        <taxon>Pentapetalae</taxon>
        <taxon>rosids</taxon>
        <taxon>fabids</taxon>
        <taxon>Fabales</taxon>
        <taxon>Fabaceae</taxon>
        <taxon>Papilionoideae</taxon>
        <taxon>50 kb inversion clade</taxon>
        <taxon>NPAAA clade</taxon>
        <taxon>indigoferoid/millettioid clade</taxon>
        <taxon>Phaseoleae</taxon>
        <taxon>Mucuna</taxon>
    </lineage>
</organism>
<keyword evidence="2" id="KW-1185">Reference proteome</keyword>
<proteinExistence type="predicted"/>
<protein>
    <submittedName>
        <fullName evidence="1">Uncharacterized protein</fullName>
    </submittedName>
</protein>
<name>A0A371EEW6_MUCPR</name>
<reference evidence="1" key="1">
    <citation type="submission" date="2018-05" db="EMBL/GenBank/DDBJ databases">
        <title>Draft genome of Mucuna pruriens seed.</title>
        <authorList>
            <person name="Nnadi N.E."/>
            <person name="Vos R."/>
            <person name="Hasami M.H."/>
            <person name="Devisetty U.K."/>
            <person name="Aguiy J.C."/>
        </authorList>
    </citation>
    <scope>NUCLEOTIDE SEQUENCE [LARGE SCALE GENOMIC DNA]</scope>
    <source>
        <strain evidence="1">JCA_2017</strain>
    </source>
</reference>
<dbReference type="Proteomes" id="UP000257109">
    <property type="component" value="Unassembled WGS sequence"/>
</dbReference>
<dbReference type="EMBL" id="QJKJ01014327">
    <property type="protein sequence ID" value="RDX64556.1"/>
    <property type="molecule type" value="Genomic_DNA"/>
</dbReference>
<evidence type="ECO:0000313" key="2">
    <source>
        <dbReference type="Proteomes" id="UP000257109"/>
    </source>
</evidence>
<comment type="caution">
    <text evidence="1">The sequence shown here is derived from an EMBL/GenBank/DDBJ whole genome shotgun (WGS) entry which is preliminary data.</text>
</comment>
<feature type="non-terminal residue" evidence="1">
    <location>
        <position position="1"/>
    </location>
</feature>
<dbReference type="AlphaFoldDB" id="A0A371EEW6"/>
<gene>
    <name evidence="1" type="ORF">CR513_56877</name>
</gene>
<accession>A0A371EEW6</accession>
<evidence type="ECO:0000313" key="1">
    <source>
        <dbReference type="EMBL" id="RDX64556.1"/>
    </source>
</evidence>